<dbReference type="InterPro" id="IPR023393">
    <property type="entry name" value="START-like_dom_sf"/>
</dbReference>
<dbReference type="AlphaFoldDB" id="A0A975B0U5"/>
<dbReference type="Proteomes" id="UP000671852">
    <property type="component" value="Chromosome"/>
</dbReference>
<sequence length="149" mass="17476">MSIYEKTSLVECSLEALYNFHLEMENLKAISPKGIKVTLLNEGFVPKEGAILRLKTIKNFIPIIWEVRIEKMDAPNLLVDVAMKSPFKSWKHSHIFTQIDENLCELKDLVEYTLPFGFVGSLFNFFVQYELRSMFEFRHLITKQILEEK</sequence>
<protein>
    <submittedName>
        <fullName evidence="1">Uncharacterized protein</fullName>
    </submittedName>
</protein>
<name>A0A975B0U5_9BACT</name>
<accession>A0A975B0U5</accession>
<dbReference type="SUPFAM" id="SSF55961">
    <property type="entry name" value="Bet v1-like"/>
    <property type="match status" value="1"/>
</dbReference>
<dbReference type="RefSeq" id="WP_207560967.1">
    <property type="nucleotide sequence ID" value="NZ_CP046072.1"/>
</dbReference>
<organism evidence="1 2">
    <name type="scientific">Sulfurimonas aquatica</name>
    <dbReference type="NCBI Taxonomy" id="2672570"/>
    <lineage>
        <taxon>Bacteria</taxon>
        <taxon>Pseudomonadati</taxon>
        <taxon>Campylobacterota</taxon>
        <taxon>Epsilonproteobacteria</taxon>
        <taxon>Campylobacterales</taxon>
        <taxon>Sulfurimonadaceae</taxon>
        <taxon>Sulfurimonas</taxon>
    </lineage>
</organism>
<dbReference type="CDD" id="cd07820">
    <property type="entry name" value="SRPBCC_3"/>
    <property type="match status" value="1"/>
</dbReference>
<gene>
    <name evidence="1" type="ORF">GJV85_08515</name>
</gene>
<keyword evidence="2" id="KW-1185">Reference proteome</keyword>
<proteinExistence type="predicted"/>
<evidence type="ECO:0000313" key="1">
    <source>
        <dbReference type="EMBL" id="QSZ42152.1"/>
    </source>
</evidence>
<evidence type="ECO:0000313" key="2">
    <source>
        <dbReference type="Proteomes" id="UP000671852"/>
    </source>
</evidence>
<dbReference type="Gene3D" id="3.30.530.20">
    <property type="match status" value="1"/>
</dbReference>
<dbReference type="KEGG" id="saqt:GJV85_08515"/>
<reference evidence="1" key="2">
    <citation type="submission" date="2021-04" db="EMBL/GenBank/DDBJ databases">
        <title>Isolation and characterization of a novel species of the genus Sulfurimonas.</title>
        <authorList>
            <person name="Fukui M."/>
        </authorList>
    </citation>
    <scope>NUCLEOTIDE SEQUENCE</scope>
    <source>
        <strain evidence="1">H1576</strain>
    </source>
</reference>
<dbReference type="EMBL" id="CP046072">
    <property type="protein sequence ID" value="QSZ42152.1"/>
    <property type="molecule type" value="Genomic_DNA"/>
</dbReference>
<reference evidence="1" key="1">
    <citation type="submission" date="2019-11" db="EMBL/GenBank/DDBJ databases">
        <authorList>
            <person name="Kojima H."/>
        </authorList>
    </citation>
    <scope>NUCLEOTIDE SEQUENCE</scope>
    <source>
        <strain evidence="1">H1576</strain>
    </source>
</reference>